<reference evidence="2" key="2">
    <citation type="journal article" date="2015" name="Fish Shellfish Immunol.">
        <title>Early steps in the European eel (Anguilla anguilla)-Vibrio vulnificus interaction in the gills: Role of the RtxA13 toxin.</title>
        <authorList>
            <person name="Callol A."/>
            <person name="Pajuelo D."/>
            <person name="Ebbesson L."/>
            <person name="Teles M."/>
            <person name="MacKenzie S."/>
            <person name="Amaro C."/>
        </authorList>
    </citation>
    <scope>NUCLEOTIDE SEQUENCE</scope>
</reference>
<sequence length="21" mass="2279">MLSLCPSDQTGQSNTDAIRLQ</sequence>
<dbReference type="EMBL" id="GBXM01006701">
    <property type="protein sequence ID" value="JAI01877.1"/>
    <property type="molecule type" value="Transcribed_RNA"/>
</dbReference>
<feature type="region of interest" description="Disordered" evidence="1">
    <location>
        <begin position="1"/>
        <end position="21"/>
    </location>
</feature>
<name>A0A0E9XJ72_ANGAN</name>
<accession>A0A0E9XJ72</accession>
<organism evidence="2">
    <name type="scientific">Anguilla anguilla</name>
    <name type="common">European freshwater eel</name>
    <name type="synonym">Muraena anguilla</name>
    <dbReference type="NCBI Taxonomy" id="7936"/>
    <lineage>
        <taxon>Eukaryota</taxon>
        <taxon>Metazoa</taxon>
        <taxon>Chordata</taxon>
        <taxon>Craniata</taxon>
        <taxon>Vertebrata</taxon>
        <taxon>Euteleostomi</taxon>
        <taxon>Actinopterygii</taxon>
        <taxon>Neopterygii</taxon>
        <taxon>Teleostei</taxon>
        <taxon>Anguilliformes</taxon>
        <taxon>Anguillidae</taxon>
        <taxon>Anguilla</taxon>
    </lineage>
</organism>
<evidence type="ECO:0000313" key="2">
    <source>
        <dbReference type="EMBL" id="JAI01876.1"/>
    </source>
</evidence>
<protein>
    <submittedName>
        <fullName evidence="2">Uncharacterized protein</fullName>
    </submittedName>
</protein>
<reference evidence="2" key="1">
    <citation type="submission" date="2014-11" db="EMBL/GenBank/DDBJ databases">
        <authorList>
            <person name="Amaro Gonzalez C."/>
        </authorList>
    </citation>
    <scope>NUCLEOTIDE SEQUENCE</scope>
</reference>
<evidence type="ECO:0000256" key="1">
    <source>
        <dbReference type="SAM" id="MobiDB-lite"/>
    </source>
</evidence>
<dbReference type="AlphaFoldDB" id="A0A0E9XJ72"/>
<dbReference type="EMBL" id="GBXM01006702">
    <property type="protein sequence ID" value="JAI01876.1"/>
    <property type="molecule type" value="Transcribed_RNA"/>
</dbReference>
<proteinExistence type="predicted"/>